<organism evidence="1 2">
    <name type="scientific">Falsigemmobacter intermedius</name>
    <dbReference type="NCBI Taxonomy" id="1553448"/>
    <lineage>
        <taxon>Bacteria</taxon>
        <taxon>Pseudomonadati</taxon>
        <taxon>Pseudomonadota</taxon>
        <taxon>Alphaproteobacteria</taxon>
        <taxon>Rhodobacterales</taxon>
        <taxon>Paracoccaceae</taxon>
        <taxon>Falsigemmobacter</taxon>
    </lineage>
</organism>
<reference evidence="1 2" key="1">
    <citation type="journal article" date="2015" name="Int. J. Syst. Evol. Microbiol.">
        <title>Gemmobacter intermedius sp. nov., isolated from a white stork (Ciconia ciconia).</title>
        <authorList>
            <person name="Kampfer P."/>
            <person name="Jerzak L."/>
            <person name="Wilharm G."/>
            <person name="Golke J."/>
            <person name="Busse H.J."/>
            <person name="Glaeser S.P."/>
        </authorList>
    </citation>
    <scope>NUCLEOTIDE SEQUENCE [LARGE SCALE GENOMIC DNA]</scope>
    <source>
        <strain evidence="1 2">119/4</strain>
    </source>
</reference>
<sequence length="151" mass="16804">MPQSDAGSVSEIAVSLVSDDPEKLQSRLLDQATVIAASLRLPLRLLNIWHLPEKHILRSTRVKARDEEIRARLHHQREVARAGVDRLRKDRPQLKAVIDLEGSPHRALAGYLADRTGVLTLISPPPQRIPGSARWLPDLHAGCRSPLLILP</sequence>
<gene>
    <name evidence="1" type="ORF">EP867_07765</name>
</gene>
<dbReference type="OrthoDB" id="5564966at2"/>
<evidence type="ECO:0000313" key="1">
    <source>
        <dbReference type="EMBL" id="RWY42266.1"/>
    </source>
</evidence>
<dbReference type="EMBL" id="SBLC01000008">
    <property type="protein sequence ID" value="RWY42266.1"/>
    <property type="molecule type" value="Genomic_DNA"/>
</dbReference>
<dbReference type="Proteomes" id="UP000287168">
    <property type="component" value="Unassembled WGS sequence"/>
</dbReference>
<proteinExistence type="predicted"/>
<protein>
    <recommendedName>
        <fullName evidence="3">Universal stress protein</fullName>
    </recommendedName>
</protein>
<name>A0A3S3UEH5_9RHOB</name>
<accession>A0A3S3UEH5</accession>
<evidence type="ECO:0008006" key="3">
    <source>
        <dbReference type="Google" id="ProtNLM"/>
    </source>
</evidence>
<evidence type="ECO:0000313" key="2">
    <source>
        <dbReference type="Proteomes" id="UP000287168"/>
    </source>
</evidence>
<comment type="caution">
    <text evidence="1">The sequence shown here is derived from an EMBL/GenBank/DDBJ whole genome shotgun (WGS) entry which is preliminary data.</text>
</comment>
<keyword evidence="2" id="KW-1185">Reference proteome</keyword>
<dbReference type="AlphaFoldDB" id="A0A3S3UEH5"/>